<evidence type="ECO:0000313" key="4">
    <source>
        <dbReference type="Proteomes" id="UP000503349"/>
    </source>
</evidence>
<evidence type="ECO:0000313" key="3">
    <source>
        <dbReference type="EMBL" id="KAF3694495.1"/>
    </source>
</evidence>
<feature type="compositionally biased region" description="Basic and acidic residues" evidence="2">
    <location>
        <begin position="157"/>
        <end position="167"/>
    </location>
</feature>
<reference evidence="4" key="2">
    <citation type="submission" date="2019-02" db="EMBL/GenBank/DDBJ databases">
        <title>Opniocepnalus argus Var Kimnra genome.</title>
        <authorList>
            <person name="Zhou C."/>
            <person name="Xiao S."/>
        </authorList>
    </citation>
    <scope>NUCLEOTIDE SEQUENCE [LARGE SCALE GENOMIC DNA]</scope>
</reference>
<evidence type="ECO:0000256" key="1">
    <source>
        <dbReference type="SAM" id="Coils"/>
    </source>
</evidence>
<sequence>MWSTGETFKDLPRLFGVSKLPMDVSIAVSLIRGQMGTVVERAVNGAVETVLAEMLKVVGVKFEELKAQVVLLKRDFTALQREKALKEKENDNIRAKLRYTELKLKYYRQGVEEELQQRASAATLVRIHPSTFLQTQRGSVGVSSTETLPSHLTQSKTTERPLMRSRQECTSPHSTSRRTIRVRCHSDVGVASTDSTDLQLPVSVGVDTSGESLDSSTEPDTAKSKDEDQDDCEWTIALQPHTEVMDTVGAPPLVDNLNLDPGQQPAAGSLSLDGSTRADNSTLPSTAPQIKQEAQQPQQEEEVICLKEELEEEQVVTATLLLDCPVQQDHLPELESQTVTEWSEVAANQKNHTRALSSAGPSTYPVPQLAAPMPSMVALPPDILPRQTVQPWSKDLSLYEEYKLRRNELRRRNLTRRRELEKTLPQPLLADLVRERREKTRLRVARWRAKRKLQACLNQAQAQGGTAGVTQTGKPISSQPQELRVACPSTSSQQRQRSAQLQSSGLVNNISATLPFIPPTSSSSLLLKCPNMSAHERTVTSSSSSPSALSYPQVSLSSISLADPDILQ</sequence>
<protein>
    <submittedName>
        <fullName evidence="3">Uncharacterized protein</fullName>
    </submittedName>
</protein>
<gene>
    <name evidence="3" type="ORF">EXN66_Car010171</name>
</gene>
<dbReference type="EMBL" id="CM015721">
    <property type="protein sequence ID" value="KAF3694495.1"/>
    <property type="molecule type" value="Genomic_DNA"/>
</dbReference>
<feature type="region of interest" description="Disordered" evidence="2">
    <location>
        <begin position="191"/>
        <end position="231"/>
    </location>
</feature>
<feature type="compositionally biased region" description="Low complexity" evidence="2">
    <location>
        <begin position="287"/>
        <end position="297"/>
    </location>
</feature>
<feature type="compositionally biased region" description="Polar residues" evidence="2">
    <location>
        <begin position="136"/>
        <end position="156"/>
    </location>
</feature>
<feature type="region of interest" description="Disordered" evidence="2">
    <location>
        <begin position="465"/>
        <end position="502"/>
    </location>
</feature>
<feature type="region of interest" description="Disordered" evidence="2">
    <location>
        <begin position="136"/>
        <end position="178"/>
    </location>
</feature>
<feature type="region of interest" description="Disordered" evidence="2">
    <location>
        <begin position="255"/>
        <end position="297"/>
    </location>
</feature>
<feature type="compositionally biased region" description="Polar residues" evidence="2">
    <location>
        <begin position="272"/>
        <end position="286"/>
    </location>
</feature>
<dbReference type="Proteomes" id="UP000503349">
    <property type="component" value="Chromosome 10"/>
</dbReference>
<keyword evidence="4" id="KW-1185">Reference proteome</keyword>
<reference evidence="3 4" key="1">
    <citation type="submission" date="2019-02" db="EMBL/GenBank/DDBJ databases">
        <title>Opniocepnalus argus genome.</title>
        <authorList>
            <person name="Zhou C."/>
            <person name="Xiao S."/>
        </authorList>
    </citation>
    <scope>NUCLEOTIDE SEQUENCE [LARGE SCALE GENOMIC DNA]</scope>
    <source>
        <strain evidence="3">OARG1902GOOAL</strain>
        <tissue evidence="3">Muscle</tissue>
    </source>
</reference>
<feature type="compositionally biased region" description="Low complexity" evidence="2">
    <location>
        <begin position="491"/>
        <end position="502"/>
    </location>
</feature>
<feature type="compositionally biased region" description="Polar residues" evidence="2">
    <location>
        <begin position="209"/>
        <end position="219"/>
    </location>
</feature>
<proteinExistence type="predicted"/>
<dbReference type="AlphaFoldDB" id="A0A6G1PW46"/>
<keyword evidence="1" id="KW-0175">Coiled coil</keyword>
<evidence type="ECO:0000256" key="2">
    <source>
        <dbReference type="SAM" id="MobiDB-lite"/>
    </source>
</evidence>
<name>A0A6G1PW46_CHAAH</name>
<feature type="coiled-coil region" evidence="1">
    <location>
        <begin position="62"/>
        <end position="105"/>
    </location>
</feature>
<organism evidence="3 4">
    <name type="scientific">Channa argus</name>
    <name type="common">Northern snakehead</name>
    <name type="synonym">Ophicephalus argus</name>
    <dbReference type="NCBI Taxonomy" id="215402"/>
    <lineage>
        <taxon>Eukaryota</taxon>
        <taxon>Metazoa</taxon>
        <taxon>Chordata</taxon>
        <taxon>Craniata</taxon>
        <taxon>Vertebrata</taxon>
        <taxon>Euteleostomi</taxon>
        <taxon>Actinopterygii</taxon>
        <taxon>Neopterygii</taxon>
        <taxon>Teleostei</taxon>
        <taxon>Neoteleostei</taxon>
        <taxon>Acanthomorphata</taxon>
        <taxon>Anabantaria</taxon>
        <taxon>Anabantiformes</taxon>
        <taxon>Channoidei</taxon>
        <taxon>Channidae</taxon>
        <taxon>Channa</taxon>
    </lineage>
</organism>
<accession>A0A6G1PW46</accession>